<feature type="transmembrane region" description="Helical" evidence="6">
    <location>
        <begin position="130"/>
        <end position="148"/>
    </location>
</feature>
<proteinExistence type="predicted"/>
<dbReference type="Proteomes" id="UP000702425">
    <property type="component" value="Unassembled WGS sequence"/>
</dbReference>
<comment type="subcellular location">
    <subcellularLocation>
        <location evidence="1">Membrane</location>
        <topology evidence="1">Multi-pass membrane protein</topology>
    </subcellularLocation>
</comment>
<feature type="transmembrane region" description="Helical" evidence="6">
    <location>
        <begin position="49"/>
        <end position="71"/>
    </location>
</feature>
<feature type="transmembrane region" description="Helical" evidence="6">
    <location>
        <begin position="155"/>
        <end position="174"/>
    </location>
</feature>
<keyword evidence="8" id="KW-1185">Reference proteome</keyword>
<dbReference type="InterPro" id="IPR008901">
    <property type="entry name" value="ACER"/>
</dbReference>
<evidence type="ECO:0000256" key="3">
    <source>
        <dbReference type="ARBA" id="ARBA00022801"/>
    </source>
</evidence>
<dbReference type="RefSeq" id="WP_172189111.1">
    <property type="nucleotide sequence ID" value="NZ_CAWPPK010000273.1"/>
</dbReference>
<feature type="transmembrane region" description="Helical" evidence="6">
    <location>
        <begin position="20"/>
        <end position="37"/>
    </location>
</feature>
<feature type="transmembrane region" description="Helical" evidence="6">
    <location>
        <begin position="189"/>
        <end position="209"/>
    </location>
</feature>
<evidence type="ECO:0000256" key="5">
    <source>
        <dbReference type="ARBA" id="ARBA00023136"/>
    </source>
</evidence>
<keyword evidence="3" id="KW-0378">Hydrolase</keyword>
<dbReference type="Pfam" id="PF05875">
    <property type="entry name" value="Ceramidase"/>
    <property type="match status" value="1"/>
</dbReference>
<evidence type="ECO:0008006" key="9">
    <source>
        <dbReference type="Google" id="ProtNLM"/>
    </source>
</evidence>
<evidence type="ECO:0000256" key="4">
    <source>
        <dbReference type="ARBA" id="ARBA00022989"/>
    </source>
</evidence>
<evidence type="ECO:0000256" key="2">
    <source>
        <dbReference type="ARBA" id="ARBA00022692"/>
    </source>
</evidence>
<keyword evidence="2 6" id="KW-0812">Transmembrane</keyword>
<keyword evidence="5 6" id="KW-0472">Membrane</keyword>
<evidence type="ECO:0000313" key="7">
    <source>
        <dbReference type="EMBL" id="NQE35590.1"/>
    </source>
</evidence>
<organism evidence="7 8">
    <name type="scientific">Microcoleus asticus IPMA8</name>
    <dbReference type="NCBI Taxonomy" id="2563858"/>
    <lineage>
        <taxon>Bacteria</taxon>
        <taxon>Bacillati</taxon>
        <taxon>Cyanobacteriota</taxon>
        <taxon>Cyanophyceae</taxon>
        <taxon>Oscillatoriophycideae</taxon>
        <taxon>Oscillatoriales</taxon>
        <taxon>Microcoleaceae</taxon>
        <taxon>Microcoleus</taxon>
        <taxon>Microcoleus asticus</taxon>
    </lineage>
</organism>
<protein>
    <recommendedName>
        <fullName evidence="9">Ceramidase</fullName>
    </recommendedName>
</protein>
<feature type="transmembrane region" description="Helical" evidence="6">
    <location>
        <begin position="77"/>
        <end position="94"/>
    </location>
</feature>
<gene>
    <name evidence="7" type="ORF">E5S67_03325</name>
</gene>
<accession>A0ABX2CYX6</accession>
<evidence type="ECO:0000313" key="8">
    <source>
        <dbReference type="Proteomes" id="UP000702425"/>
    </source>
</evidence>
<evidence type="ECO:0000256" key="1">
    <source>
        <dbReference type="ARBA" id="ARBA00004141"/>
    </source>
</evidence>
<comment type="caution">
    <text evidence="7">The sequence shown here is derived from an EMBL/GenBank/DDBJ whole genome shotgun (WGS) entry which is preliminary data.</text>
</comment>
<evidence type="ECO:0000256" key="6">
    <source>
        <dbReference type="SAM" id="Phobius"/>
    </source>
</evidence>
<reference evidence="7 8" key="1">
    <citation type="journal article" date="2020" name="Sci. Rep.">
        <title>A novel cyanobacterial geosmin producer, revising GeoA distribution and dispersion patterns in Bacteria.</title>
        <authorList>
            <person name="Churro C."/>
            <person name="Semedo-Aguiar A.P."/>
            <person name="Silva A.D."/>
            <person name="Pereira-Leal J.B."/>
            <person name="Leite R.B."/>
        </authorList>
    </citation>
    <scope>NUCLEOTIDE SEQUENCE [LARGE SCALE GENOMIC DNA]</scope>
    <source>
        <strain evidence="7 8">IPMA8</strain>
    </source>
</reference>
<name>A0ABX2CYX6_9CYAN</name>
<sequence length="215" mass="24537">MNDYIDLYCERLLPGLWSEPLNAISNVSFIIAAWAIWQLARRHHKISPGIWILIALATSIGIGSFLFHTFATRSANLLDVIPILLFQLCFIWLYSRRVVRMNSGYAGVLLAAFFFVSDFSKQFINLLNGSLSYAPAFLVLLGLGLYHYRQQKREPFILLAATGVFLLALAFRTIDRAICPFFSTGTHFLWHLFNGVLLYLSARSLLLNWSERVKN</sequence>
<keyword evidence="4 6" id="KW-1133">Transmembrane helix</keyword>
<dbReference type="EMBL" id="SRRZ01000059">
    <property type="protein sequence ID" value="NQE35590.1"/>
    <property type="molecule type" value="Genomic_DNA"/>
</dbReference>